<evidence type="ECO:0000313" key="2">
    <source>
        <dbReference type="Proteomes" id="UP001153292"/>
    </source>
</evidence>
<proteinExistence type="predicted"/>
<accession>A0ABN8B4W1</accession>
<protein>
    <recommendedName>
        <fullName evidence="3">MULE transposase domain-containing protein</fullName>
    </recommendedName>
</protein>
<dbReference type="EMBL" id="OU963915">
    <property type="protein sequence ID" value="CAH0403158.1"/>
    <property type="molecule type" value="Genomic_DNA"/>
</dbReference>
<dbReference type="Proteomes" id="UP001153292">
    <property type="component" value="Chromosome 22"/>
</dbReference>
<keyword evidence="2" id="KW-1185">Reference proteome</keyword>
<evidence type="ECO:0008006" key="3">
    <source>
        <dbReference type="Google" id="ProtNLM"/>
    </source>
</evidence>
<reference evidence="1" key="1">
    <citation type="submission" date="2021-12" db="EMBL/GenBank/DDBJ databases">
        <authorList>
            <person name="King R."/>
        </authorList>
    </citation>
    <scope>NUCLEOTIDE SEQUENCE</scope>
</reference>
<evidence type="ECO:0000313" key="1">
    <source>
        <dbReference type="EMBL" id="CAH0403158.1"/>
    </source>
</evidence>
<organism evidence="1 2">
    <name type="scientific">Chilo suppressalis</name>
    <name type="common">Asiatic rice borer moth</name>
    <dbReference type="NCBI Taxonomy" id="168631"/>
    <lineage>
        <taxon>Eukaryota</taxon>
        <taxon>Metazoa</taxon>
        <taxon>Ecdysozoa</taxon>
        <taxon>Arthropoda</taxon>
        <taxon>Hexapoda</taxon>
        <taxon>Insecta</taxon>
        <taxon>Pterygota</taxon>
        <taxon>Neoptera</taxon>
        <taxon>Endopterygota</taxon>
        <taxon>Lepidoptera</taxon>
        <taxon>Glossata</taxon>
        <taxon>Ditrysia</taxon>
        <taxon>Pyraloidea</taxon>
        <taxon>Crambidae</taxon>
        <taxon>Crambinae</taxon>
        <taxon>Chilo</taxon>
    </lineage>
</organism>
<name>A0ABN8B4W1_CHISP</name>
<gene>
    <name evidence="1" type="ORF">CHILSU_LOCUS6420</name>
</gene>
<sequence length="316" mass="36518">MLKDKVCKSTKPIPHLYEKAVYKNKGLDLVTPLPPLSSVQHCLYDISNKGLCVNKTTFSKMEDVVLPAQFENFILADYYYEESRIIIFCPPSTRNKLGEINVIMGDGTFKCYPKPFYQLYSIFGDIGSSVETTKVTPLLFALLPNKKEVTYNVMFCLFKSQLPDFDPKIYSYNCDFKQGANNAIQMVYLKVEVRGCFYHWHRALWRKAKLLNLKSKGQKRIVGLTAARPLLLEDNMPDGFHYIISEGTALKTDKFFKYVESFWKIRYFETILCFGLRFRANNALEGFHAKINKKINKNSINLLWLLSVLSTIRIAK</sequence>